<evidence type="ECO:0000313" key="3">
    <source>
        <dbReference type="Proteomes" id="UP000254893"/>
    </source>
</evidence>
<sequence length="393" mass="43297">MNTILKKKGLSVTLGLLFVSALYAQQVPQHVAAQLKNTKQGEIVRLDNFLTESFTKINYDKVIWPGPQYMISDDPEYIRIPEGIALKEKVEPGTVRLYVYNVNGVREPKTDRKITAVIKNTGKGNMRLKMLKYSSQKPSTNYFKVGKEGLYDYFNSQGLAKERVIKPGQTVAIDEVLERNVVRYDELVHGIYEFLIDEPGEVAVLQTAPGTSGPKAYETIGSVIPTNKKNAGRGMFGVSNYKVFNEAVLETDKGVTQLVVADGKDDAWVKGIEGESNTVSTLAGNYGVMYNIELKWKSNDGKGLALLTWNSRSDNQWCSAMAASVVVSDGVYKGGVVQLPAERLNTKGNPEAVLIQIFKPEQIGKEQILKLTYSPPGASCLPTPLVLVPIDLN</sequence>
<evidence type="ECO:0008006" key="4">
    <source>
        <dbReference type="Google" id="ProtNLM"/>
    </source>
</evidence>
<evidence type="ECO:0000313" key="2">
    <source>
        <dbReference type="EMBL" id="SUJ21426.1"/>
    </source>
</evidence>
<dbReference type="EMBL" id="UGYW01000002">
    <property type="protein sequence ID" value="SUJ21426.1"/>
    <property type="molecule type" value="Genomic_DNA"/>
</dbReference>
<gene>
    <name evidence="2" type="ORF">NCTC11388_03138</name>
</gene>
<dbReference type="RefSeq" id="WP_115170762.1">
    <property type="nucleotide sequence ID" value="NZ_UGYW01000002.1"/>
</dbReference>
<organism evidence="2 3">
    <name type="scientific">Sphingobacterium spiritivorum</name>
    <name type="common">Flavobacterium spiritivorum</name>
    <dbReference type="NCBI Taxonomy" id="258"/>
    <lineage>
        <taxon>Bacteria</taxon>
        <taxon>Pseudomonadati</taxon>
        <taxon>Bacteroidota</taxon>
        <taxon>Sphingobacteriia</taxon>
        <taxon>Sphingobacteriales</taxon>
        <taxon>Sphingobacteriaceae</taxon>
        <taxon>Sphingobacterium</taxon>
    </lineage>
</organism>
<evidence type="ECO:0000256" key="1">
    <source>
        <dbReference type="SAM" id="SignalP"/>
    </source>
</evidence>
<feature type="chain" id="PRO_5016804717" description="Copper amine oxidase" evidence="1">
    <location>
        <begin position="25"/>
        <end position="393"/>
    </location>
</feature>
<name>A0A380CKP3_SPHSI</name>
<reference evidence="2 3" key="1">
    <citation type="submission" date="2018-06" db="EMBL/GenBank/DDBJ databases">
        <authorList>
            <consortium name="Pathogen Informatics"/>
            <person name="Doyle S."/>
        </authorList>
    </citation>
    <scope>NUCLEOTIDE SEQUENCE [LARGE SCALE GENOMIC DNA]</scope>
    <source>
        <strain evidence="2 3">NCTC11388</strain>
    </source>
</reference>
<protein>
    <recommendedName>
        <fullName evidence="4">Copper amine oxidase</fullName>
    </recommendedName>
</protein>
<dbReference type="Proteomes" id="UP000254893">
    <property type="component" value="Unassembled WGS sequence"/>
</dbReference>
<accession>A0A380CKP3</accession>
<proteinExistence type="predicted"/>
<feature type="signal peptide" evidence="1">
    <location>
        <begin position="1"/>
        <end position="24"/>
    </location>
</feature>
<keyword evidence="1" id="KW-0732">Signal</keyword>
<dbReference type="AlphaFoldDB" id="A0A380CKP3"/>